<keyword evidence="2 8" id="KW-0288">FMN</keyword>
<evidence type="ECO:0000256" key="8">
    <source>
        <dbReference type="HAMAP-Rule" id="MF_02115"/>
    </source>
</evidence>
<dbReference type="UniPathway" id="UPA00277">
    <property type="reaction ID" value="UER00407"/>
</dbReference>
<evidence type="ECO:0000259" key="9">
    <source>
        <dbReference type="Pfam" id="PF01467"/>
    </source>
</evidence>
<comment type="function">
    <text evidence="8">Catalyzes the transfer of the AMP portion of ATP to flavin mononucleotide (FMN) to produce flavin adenine dinucleotide (FAD) coenzyme.</text>
</comment>
<keyword evidence="5 8" id="KW-0547">Nucleotide-binding</keyword>
<feature type="binding site" evidence="8">
    <location>
        <begin position="8"/>
        <end position="9"/>
    </location>
    <ligand>
        <name>ATP</name>
        <dbReference type="ChEBI" id="CHEBI:30616"/>
    </ligand>
</feature>
<dbReference type="InterPro" id="IPR014729">
    <property type="entry name" value="Rossmann-like_a/b/a_fold"/>
</dbReference>
<comment type="caution">
    <text evidence="10">The sequence shown here is derived from an EMBL/GenBank/DDBJ whole genome shotgun (WGS) entry which is preliminary data.</text>
</comment>
<keyword evidence="4 8" id="KW-0548">Nucleotidyltransferase</keyword>
<feature type="binding site" evidence="8">
    <location>
        <position position="92"/>
    </location>
    <ligand>
        <name>ATP</name>
        <dbReference type="ChEBI" id="CHEBI:30616"/>
    </ligand>
</feature>
<proteinExistence type="inferred from homology"/>
<dbReference type="GO" id="GO:0003919">
    <property type="term" value="F:FMN adenylyltransferase activity"/>
    <property type="evidence" value="ECO:0007669"/>
    <property type="project" value="UniProtKB-UniRule"/>
</dbReference>
<reference evidence="10 11" key="1">
    <citation type="submission" date="2017-04" db="EMBL/GenBank/DDBJ databases">
        <authorList>
            <person name="Varghese N."/>
            <person name="Submissions S."/>
        </authorList>
    </citation>
    <scope>NUCLEOTIDE SEQUENCE [LARGE SCALE GENOMIC DNA]</scope>
    <source>
        <strain evidence="10 11">DSM 9789</strain>
    </source>
</reference>
<dbReference type="PANTHER" id="PTHR43793:SF1">
    <property type="entry name" value="FAD SYNTHASE"/>
    <property type="match status" value="1"/>
</dbReference>
<protein>
    <recommendedName>
        <fullName evidence="8">FAD synthase</fullName>
        <ecNumber evidence="8">2.7.7.2</ecNumber>
    </recommendedName>
    <alternativeName>
        <fullName evidence="8">FMN adenylyltransferase</fullName>
    </alternativeName>
    <alternativeName>
        <fullName evidence="8">Flavin adenine dinucleotide synthase</fullName>
    </alternativeName>
</protein>
<dbReference type="HAMAP" id="MF_02115">
    <property type="entry name" value="FAD_synth_arch"/>
    <property type="match status" value="1"/>
</dbReference>
<comment type="catalytic activity">
    <reaction evidence="8">
        <text>FMN + ATP + H(+) = FAD + diphosphate</text>
        <dbReference type="Rhea" id="RHEA:17237"/>
        <dbReference type="ChEBI" id="CHEBI:15378"/>
        <dbReference type="ChEBI" id="CHEBI:30616"/>
        <dbReference type="ChEBI" id="CHEBI:33019"/>
        <dbReference type="ChEBI" id="CHEBI:57692"/>
        <dbReference type="ChEBI" id="CHEBI:58210"/>
        <dbReference type="EC" id="2.7.7.2"/>
    </reaction>
</comment>
<dbReference type="PANTHER" id="PTHR43793">
    <property type="entry name" value="FAD SYNTHASE"/>
    <property type="match status" value="1"/>
</dbReference>
<gene>
    <name evidence="8" type="primary">ribL</name>
    <name evidence="10" type="ORF">SAMN02745355_1142</name>
</gene>
<organism evidence="10 11">
    <name type="scientific">Picrophilus torridus (strain ATCC 700027 / DSM 9790 / JCM 10055 / NBRC 100828 / KAW 2/3)</name>
    <dbReference type="NCBI Taxonomy" id="1122961"/>
    <lineage>
        <taxon>Archaea</taxon>
        <taxon>Methanobacteriati</taxon>
        <taxon>Thermoplasmatota</taxon>
        <taxon>Thermoplasmata</taxon>
        <taxon>Thermoplasmatales</taxon>
        <taxon>Picrophilaceae</taxon>
        <taxon>Picrophilus</taxon>
    </lineage>
</organism>
<dbReference type="GO" id="GO:0046444">
    <property type="term" value="P:FMN metabolic process"/>
    <property type="evidence" value="ECO:0007669"/>
    <property type="project" value="UniProtKB-UniRule"/>
</dbReference>
<comment type="pathway">
    <text evidence="8">Cofactor biosynthesis; FAD biosynthesis; FAD from FMN: step 1/1.</text>
</comment>
<evidence type="ECO:0000256" key="6">
    <source>
        <dbReference type="ARBA" id="ARBA00022827"/>
    </source>
</evidence>
<dbReference type="EC" id="2.7.7.2" evidence="8"/>
<evidence type="ECO:0000256" key="3">
    <source>
        <dbReference type="ARBA" id="ARBA00022679"/>
    </source>
</evidence>
<name>A0A8G2FXA6_PICTO</name>
<feature type="domain" description="Cytidyltransferase-like" evidence="9">
    <location>
        <begin position="5"/>
        <end position="132"/>
    </location>
</feature>
<dbReference type="InterPro" id="IPR004821">
    <property type="entry name" value="Cyt_trans-like"/>
</dbReference>
<dbReference type="SUPFAM" id="SSF52374">
    <property type="entry name" value="Nucleotidylyl transferase"/>
    <property type="match status" value="1"/>
</dbReference>
<dbReference type="EMBL" id="FWYE01000003">
    <property type="protein sequence ID" value="SMD31219.1"/>
    <property type="molecule type" value="Genomic_DNA"/>
</dbReference>
<evidence type="ECO:0000256" key="2">
    <source>
        <dbReference type="ARBA" id="ARBA00022643"/>
    </source>
</evidence>
<keyword evidence="1 8" id="KW-0285">Flavoprotein</keyword>
<keyword evidence="11" id="KW-1185">Reference proteome</keyword>
<feature type="binding site" evidence="8">
    <location>
        <position position="119"/>
    </location>
    <ligand>
        <name>ATP</name>
        <dbReference type="ChEBI" id="CHEBI:30616"/>
    </ligand>
</feature>
<dbReference type="Proteomes" id="UP000192315">
    <property type="component" value="Unassembled WGS sequence"/>
</dbReference>
<evidence type="ECO:0000256" key="4">
    <source>
        <dbReference type="ARBA" id="ARBA00022695"/>
    </source>
</evidence>
<comment type="similarity">
    <text evidence="8">Belongs to the archaeal FAD synthase family.</text>
</comment>
<accession>A0A8G2FXA6</accession>
<dbReference type="InterPro" id="IPR024902">
    <property type="entry name" value="FAD_synth_RibL"/>
</dbReference>
<keyword evidence="7 8" id="KW-0067">ATP-binding</keyword>
<evidence type="ECO:0000313" key="10">
    <source>
        <dbReference type="EMBL" id="SMD31219.1"/>
    </source>
</evidence>
<keyword evidence="6 8" id="KW-0274">FAD</keyword>
<feature type="binding site" evidence="8">
    <location>
        <begin position="13"/>
        <end position="16"/>
    </location>
    <ligand>
        <name>ATP</name>
        <dbReference type="ChEBI" id="CHEBI:30616"/>
    </ligand>
</feature>
<dbReference type="Pfam" id="PF01467">
    <property type="entry name" value="CTP_transf_like"/>
    <property type="match status" value="1"/>
</dbReference>
<dbReference type="GO" id="GO:0005524">
    <property type="term" value="F:ATP binding"/>
    <property type="evidence" value="ECO:0007669"/>
    <property type="project" value="UniProtKB-UniRule"/>
</dbReference>
<dbReference type="GO" id="GO:0006747">
    <property type="term" value="P:FAD biosynthetic process"/>
    <property type="evidence" value="ECO:0007669"/>
    <property type="project" value="UniProtKB-UniRule"/>
</dbReference>
<dbReference type="InterPro" id="IPR050385">
    <property type="entry name" value="Archaeal_FAD_synthase"/>
</dbReference>
<dbReference type="RefSeq" id="WP_084272944.1">
    <property type="nucleotide sequence ID" value="NZ_FWYE01000003.1"/>
</dbReference>
<evidence type="ECO:0000256" key="7">
    <source>
        <dbReference type="ARBA" id="ARBA00022840"/>
    </source>
</evidence>
<comment type="cofactor">
    <cofactor evidence="8">
        <name>a divalent metal cation</name>
        <dbReference type="ChEBI" id="CHEBI:60240"/>
    </cofactor>
</comment>
<evidence type="ECO:0000256" key="1">
    <source>
        <dbReference type="ARBA" id="ARBA00022630"/>
    </source>
</evidence>
<dbReference type="AlphaFoldDB" id="A0A8G2FXA6"/>
<dbReference type="Gene3D" id="3.40.50.620">
    <property type="entry name" value="HUPs"/>
    <property type="match status" value="1"/>
</dbReference>
<comment type="subunit">
    <text evidence="8">Homodimer.</text>
</comment>
<dbReference type="NCBIfam" id="TIGR00125">
    <property type="entry name" value="cyt_tran_rel"/>
    <property type="match status" value="1"/>
</dbReference>
<evidence type="ECO:0000313" key="11">
    <source>
        <dbReference type="Proteomes" id="UP000192315"/>
    </source>
</evidence>
<evidence type="ECO:0000256" key="5">
    <source>
        <dbReference type="ARBA" id="ARBA00022741"/>
    </source>
</evidence>
<sequence>MKIMATGVFDILHPGHIHYLSESKKLGDYLIVIIATDKTAGSHGKKLIFNEEQRRFMVSQLRMVDEAIIGHEDDIFKTVYEVRPDIITLGYDQHFNDSEIEKKCRDLGLNTRVVRISKYDGKIKSSSDIRRRIIELYNR</sequence>
<keyword evidence="3 8" id="KW-0808">Transferase</keyword>